<dbReference type="RefSeq" id="WP_191624682.1">
    <property type="nucleotide sequence ID" value="NZ_CABVIH010000014.1"/>
</dbReference>
<name>A0A5E7KZ18_PSEFL</name>
<proteinExistence type="predicted"/>
<organism evidence="1 2">
    <name type="scientific">Pseudomonas fluorescens</name>
    <dbReference type="NCBI Taxonomy" id="294"/>
    <lineage>
        <taxon>Bacteria</taxon>
        <taxon>Pseudomonadati</taxon>
        <taxon>Pseudomonadota</taxon>
        <taxon>Gammaproteobacteria</taxon>
        <taxon>Pseudomonadales</taxon>
        <taxon>Pseudomonadaceae</taxon>
        <taxon>Pseudomonas</taxon>
    </lineage>
</organism>
<dbReference type="AlphaFoldDB" id="A0A5E7KZ18"/>
<gene>
    <name evidence="1" type="ORF">PS880_03075</name>
</gene>
<protein>
    <submittedName>
        <fullName evidence="1">Uncharacterized protein</fullName>
    </submittedName>
</protein>
<sequence>MHQRNLLWCKKITDSSPFRTDPSIFLGVPSPHIIVTNRLGLIKPSQSLPGSSFNPKPLKLIEHFLLHIDVDLCLHTHLSLTIVRMHVYVIAKYCVEGT</sequence>
<evidence type="ECO:0000313" key="2">
    <source>
        <dbReference type="Proteomes" id="UP000375525"/>
    </source>
</evidence>
<dbReference type="Proteomes" id="UP000375525">
    <property type="component" value="Unassembled WGS sequence"/>
</dbReference>
<evidence type="ECO:0000313" key="1">
    <source>
        <dbReference type="EMBL" id="VVP06181.1"/>
    </source>
</evidence>
<dbReference type="EMBL" id="CABVIH010000014">
    <property type="protein sequence ID" value="VVP06181.1"/>
    <property type="molecule type" value="Genomic_DNA"/>
</dbReference>
<reference evidence="1 2" key="1">
    <citation type="submission" date="2019-09" db="EMBL/GenBank/DDBJ databases">
        <authorList>
            <person name="Chandra G."/>
            <person name="Truman W A."/>
        </authorList>
    </citation>
    <scope>NUCLEOTIDE SEQUENCE [LARGE SCALE GENOMIC DNA]</scope>
    <source>
        <strain evidence="1">PS880</strain>
    </source>
</reference>
<accession>A0A5E7KZ18</accession>